<comment type="caution">
    <text evidence="2">The sequence shown here is derived from an EMBL/GenBank/DDBJ whole genome shotgun (WGS) entry which is preliminary data.</text>
</comment>
<dbReference type="Pfam" id="PF02810">
    <property type="entry name" value="SEC-C"/>
    <property type="match status" value="1"/>
</dbReference>
<organism evidence="2 3">
    <name type="scientific">Bhargavaea ullalensis</name>
    <dbReference type="NCBI Taxonomy" id="1265685"/>
    <lineage>
        <taxon>Bacteria</taxon>
        <taxon>Bacillati</taxon>
        <taxon>Bacillota</taxon>
        <taxon>Bacilli</taxon>
        <taxon>Bacillales</taxon>
        <taxon>Caryophanaceae</taxon>
        <taxon>Bhargavaea</taxon>
    </lineage>
</organism>
<evidence type="ECO:0000313" key="3">
    <source>
        <dbReference type="Proteomes" id="UP001549099"/>
    </source>
</evidence>
<feature type="region of interest" description="Disordered" evidence="1">
    <location>
        <begin position="257"/>
        <end position="276"/>
    </location>
</feature>
<name>A0ABV2G9Y2_9BACL</name>
<sequence>MMAVIGRNDPCPCGSGKKYKKCHGRTEGGAQALADSELKRIMAAYIQNAPSRLDRTELSLHIKTWMTHLGGLMETEVIEGAGFEHFLFVVNRKMWESHLDAALAKTDREEVKTVLKAWREPFVLMAALDGKESGHFLMTDVFGGTARSMRADSGKDAPAGTVFFGIVLQDPREREDGVQPVTTLYSIPPESAWVTGRIRKMAEAEGAAPDAAFLARRLLDVFRLLFSPQKPDSEPAAHEEQDAVPEAADEAVLETAATEAADRKAGEGTMPTDGLTAGQANAVSILSESLRADKEPLETFTKISDLLVRYFIEENPIVRKPGGFVAGAYLAAQEANLLKGEAFTAKEAAERFGVSSGTAQKYAAALSGRLAQ</sequence>
<evidence type="ECO:0000313" key="2">
    <source>
        <dbReference type="EMBL" id="MET3575089.1"/>
    </source>
</evidence>
<dbReference type="EMBL" id="JBEPLW010000003">
    <property type="protein sequence ID" value="MET3575089.1"/>
    <property type="molecule type" value="Genomic_DNA"/>
</dbReference>
<dbReference type="SUPFAM" id="SSF103642">
    <property type="entry name" value="Sec-C motif"/>
    <property type="match status" value="1"/>
</dbReference>
<evidence type="ECO:0000256" key="1">
    <source>
        <dbReference type="SAM" id="MobiDB-lite"/>
    </source>
</evidence>
<dbReference type="RefSeq" id="WP_354195895.1">
    <property type="nucleotide sequence ID" value="NZ_JBEPLW010000003.1"/>
</dbReference>
<proteinExistence type="predicted"/>
<evidence type="ECO:0008006" key="4">
    <source>
        <dbReference type="Google" id="ProtNLM"/>
    </source>
</evidence>
<keyword evidence="3" id="KW-1185">Reference proteome</keyword>
<gene>
    <name evidence="2" type="ORF">ABID49_000973</name>
</gene>
<dbReference type="InterPro" id="IPR004027">
    <property type="entry name" value="SEC_C_motif"/>
</dbReference>
<protein>
    <recommendedName>
        <fullName evidence="4">SEC-C motif-containing protein</fullName>
    </recommendedName>
</protein>
<accession>A0ABV2G9Y2</accession>
<dbReference type="Gene3D" id="3.10.450.50">
    <property type="match status" value="1"/>
</dbReference>
<reference evidence="2 3" key="1">
    <citation type="submission" date="2024-06" db="EMBL/GenBank/DDBJ databases">
        <title>Genomic Encyclopedia of Type Strains, Phase IV (KMG-IV): sequencing the most valuable type-strain genomes for metagenomic binning, comparative biology and taxonomic classification.</title>
        <authorList>
            <person name="Goeker M."/>
        </authorList>
    </citation>
    <scope>NUCLEOTIDE SEQUENCE [LARGE SCALE GENOMIC DNA]</scope>
    <source>
        <strain evidence="2 3">DSM 26128</strain>
    </source>
</reference>
<dbReference type="Proteomes" id="UP001549099">
    <property type="component" value="Unassembled WGS sequence"/>
</dbReference>